<protein>
    <submittedName>
        <fullName evidence="2">GNAT family N-acetyltransferase</fullName>
    </submittedName>
</protein>
<gene>
    <name evidence="2" type="ORF">CIK66_08675</name>
</gene>
<dbReference type="InterPro" id="IPR000182">
    <property type="entry name" value="GNAT_dom"/>
</dbReference>
<keyword evidence="2" id="KW-0808">Transferase</keyword>
<dbReference type="GO" id="GO:0016747">
    <property type="term" value="F:acyltransferase activity, transferring groups other than amino-acyl groups"/>
    <property type="evidence" value="ECO:0007669"/>
    <property type="project" value="InterPro"/>
</dbReference>
<accession>A0A2A3YJK8</accession>
<keyword evidence="3" id="KW-1185">Reference proteome</keyword>
<dbReference type="PANTHER" id="PTHR43233:SF1">
    <property type="entry name" value="FAMILY N-ACETYLTRANSFERASE, PUTATIVE (AFU_ORTHOLOGUE AFUA_6G03350)-RELATED"/>
    <property type="match status" value="1"/>
</dbReference>
<dbReference type="CDD" id="cd04301">
    <property type="entry name" value="NAT_SF"/>
    <property type="match status" value="1"/>
</dbReference>
<dbReference type="InterPro" id="IPR016181">
    <property type="entry name" value="Acyl_CoA_acyltransferase"/>
</dbReference>
<feature type="domain" description="N-acetyltransferase" evidence="1">
    <location>
        <begin position="12"/>
        <end position="141"/>
    </location>
</feature>
<evidence type="ECO:0000313" key="3">
    <source>
        <dbReference type="Proteomes" id="UP000218598"/>
    </source>
</evidence>
<dbReference type="Gene3D" id="3.40.630.30">
    <property type="match status" value="1"/>
</dbReference>
<reference evidence="2 3" key="1">
    <citation type="journal article" date="2017" name="Elife">
        <title>Extensive horizontal gene transfer in cheese-associated bacteria.</title>
        <authorList>
            <person name="Bonham K.S."/>
            <person name="Wolfe B.E."/>
            <person name="Dutton R.J."/>
        </authorList>
    </citation>
    <scope>NUCLEOTIDE SEQUENCE [LARGE SCALE GENOMIC DNA]</scope>
    <source>
        <strain evidence="2 3">341_9</strain>
    </source>
</reference>
<proteinExistence type="predicted"/>
<evidence type="ECO:0000259" key="1">
    <source>
        <dbReference type="PROSITE" id="PS51186"/>
    </source>
</evidence>
<dbReference type="PROSITE" id="PS51186">
    <property type="entry name" value="GNAT"/>
    <property type="match status" value="1"/>
</dbReference>
<evidence type="ECO:0000313" key="2">
    <source>
        <dbReference type="EMBL" id="PCC39497.1"/>
    </source>
</evidence>
<comment type="caution">
    <text evidence="2">The sequence shown here is derived from an EMBL/GenBank/DDBJ whole genome shotgun (WGS) entry which is preliminary data.</text>
</comment>
<dbReference type="InterPro" id="IPR053144">
    <property type="entry name" value="Acetyltransferase_Butenolide"/>
</dbReference>
<dbReference type="EMBL" id="NRGR01000015">
    <property type="protein sequence ID" value="PCC39497.1"/>
    <property type="molecule type" value="Genomic_DNA"/>
</dbReference>
<sequence length="141" mass="15287">MPPATEGTVVGPEMPALQETLDLYGAVGWGAYTDEPATLMRALAGSARVVTARRDGRLLGLARVIGDGATIVYLQDVLVHPDARRSGVGRRLVDAAFAPFADVRQQVLLTDAEPGQRAFYESLGFTEVHDHEPELRSFVRQ</sequence>
<dbReference type="Pfam" id="PF13508">
    <property type="entry name" value="Acetyltransf_7"/>
    <property type="match status" value="1"/>
</dbReference>
<organism evidence="2 3">
    <name type="scientific">Brachybacterium alimentarium</name>
    <dbReference type="NCBI Taxonomy" id="47845"/>
    <lineage>
        <taxon>Bacteria</taxon>
        <taxon>Bacillati</taxon>
        <taxon>Actinomycetota</taxon>
        <taxon>Actinomycetes</taxon>
        <taxon>Micrococcales</taxon>
        <taxon>Dermabacteraceae</taxon>
        <taxon>Brachybacterium</taxon>
    </lineage>
</organism>
<dbReference type="OrthoDB" id="4549080at2"/>
<dbReference type="PANTHER" id="PTHR43233">
    <property type="entry name" value="FAMILY N-ACETYLTRANSFERASE, PUTATIVE (AFU_ORTHOLOGUE AFUA_6G03350)-RELATED"/>
    <property type="match status" value="1"/>
</dbReference>
<name>A0A2A3YJK8_9MICO</name>
<dbReference type="Proteomes" id="UP000218598">
    <property type="component" value="Unassembled WGS sequence"/>
</dbReference>
<dbReference type="AlphaFoldDB" id="A0A2A3YJK8"/>
<dbReference type="SUPFAM" id="SSF55729">
    <property type="entry name" value="Acyl-CoA N-acyltransferases (Nat)"/>
    <property type="match status" value="1"/>
</dbReference>